<proteinExistence type="predicted"/>
<evidence type="ECO:0008006" key="5">
    <source>
        <dbReference type="Google" id="ProtNLM"/>
    </source>
</evidence>
<evidence type="ECO:0000313" key="3">
    <source>
        <dbReference type="Proteomes" id="UP000037784"/>
    </source>
</evidence>
<dbReference type="OrthoDB" id="129341at2"/>
<dbReference type="RefSeq" id="WP_054492678.1">
    <property type="nucleotide sequence ID" value="NZ_BBZA01000081.1"/>
</dbReference>
<keyword evidence="3" id="KW-1185">Reference proteome</keyword>
<evidence type="ECO:0000313" key="1">
    <source>
        <dbReference type="EMBL" id="GAP62772.1"/>
    </source>
</evidence>
<name>A0A0M8K890_9CHLR</name>
<dbReference type="EMBL" id="LGKN01000004">
    <property type="protein sequence ID" value="KPL88296.1"/>
    <property type="molecule type" value="Genomic_DNA"/>
</dbReference>
<accession>A0A0M8K890</accession>
<dbReference type="Gene3D" id="3.40.630.30">
    <property type="match status" value="1"/>
</dbReference>
<dbReference type="AlphaFoldDB" id="A0A0M8K890"/>
<dbReference type="InterPro" id="IPR016181">
    <property type="entry name" value="Acyl_CoA_acyltransferase"/>
</dbReference>
<reference evidence="3" key="3">
    <citation type="submission" date="2015-08" db="EMBL/GenBank/DDBJ databases">
        <title>Draft Genome Sequence of a Heterotrophic Facultative Anaerobic Bacterium Ardenticatena maritima Strain 110S.</title>
        <authorList>
            <person name="Kawaichi S."/>
            <person name="Yoshida T."/>
            <person name="Sako Y."/>
            <person name="Nakamura R."/>
        </authorList>
    </citation>
    <scope>NUCLEOTIDE SEQUENCE [LARGE SCALE GENOMIC DNA]</scope>
    <source>
        <strain evidence="3">110S</strain>
    </source>
</reference>
<comment type="caution">
    <text evidence="1">The sequence shown here is derived from an EMBL/GenBank/DDBJ whole genome shotgun (WGS) entry which is preliminary data.</text>
</comment>
<dbReference type="Proteomes" id="UP000037784">
    <property type="component" value="Unassembled WGS sequence"/>
</dbReference>
<dbReference type="Proteomes" id="UP000050502">
    <property type="component" value="Unassembled WGS sequence"/>
</dbReference>
<dbReference type="SUPFAM" id="SSF55729">
    <property type="entry name" value="Acyl-CoA N-acyltransferases (Nat)"/>
    <property type="match status" value="1"/>
</dbReference>
<dbReference type="EMBL" id="BBZA01000081">
    <property type="protein sequence ID" value="GAP62772.1"/>
    <property type="molecule type" value="Genomic_DNA"/>
</dbReference>
<dbReference type="InParanoid" id="A0A0M8K890"/>
<protein>
    <recommendedName>
        <fullName evidence="5">BioF2-like acetyltransferase domain-containing protein</fullName>
    </recommendedName>
</protein>
<evidence type="ECO:0000313" key="2">
    <source>
        <dbReference type="EMBL" id="KPL88296.1"/>
    </source>
</evidence>
<organism evidence="1 3">
    <name type="scientific">Ardenticatena maritima</name>
    <dbReference type="NCBI Taxonomy" id="872965"/>
    <lineage>
        <taxon>Bacteria</taxon>
        <taxon>Bacillati</taxon>
        <taxon>Chloroflexota</taxon>
        <taxon>Ardenticatenia</taxon>
        <taxon>Ardenticatenales</taxon>
        <taxon>Ardenticatenaceae</taxon>
        <taxon>Ardenticatena</taxon>
    </lineage>
</organism>
<sequence length="308" mass="34237">MTYAPIAHFLQTAGYDVETTASGVWYGVGHGFFVRVPPYETRHPTPDELAHLWRRPSLLGLKYSLPPTDAEANGGLYIVRDANYDFPSLQSTQRRKVRRGLEQCEVRPISFERLQQEGLALNRESLARQRRDDPMLSNAQKWARFCHAGTVCDGAHAWGAFVEGELASYAALFVADGVVNILHTMSRAAYLKKHSSPALIFALTQTWMRTPGIRAVSFGPAGLSSWQGLDKFKAHMGFVFEPLTFAVRLRPIASTLLTNRLTRRAVQALTHRYPENDTLRRVQHVLSLAAHAPAPGVPTPYSEQGGSA</sequence>
<dbReference type="STRING" id="872965.SE16_05540"/>
<gene>
    <name evidence="1" type="ORF">ARMA_1195</name>
    <name evidence="2" type="ORF">SE16_05540</name>
</gene>
<evidence type="ECO:0000313" key="4">
    <source>
        <dbReference type="Proteomes" id="UP000050502"/>
    </source>
</evidence>
<reference evidence="2 4" key="2">
    <citation type="submission" date="2015-07" db="EMBL/GenBank/DDBJ databases">
        <title>Whole genome sequence of Ardenticatena maritima DSM 23922.</title>
        <authorList>
            <person name="Hemp J."/>
            <person name="Ward L.M."/>
            <person name="Pace L.A."/>
            <person name="Fischer W.W."/>
        </authorList>
    </citation>
    <scope>NUCLEOTIDE SEQUENCE [LARGE SCALE GENOMIC DNA]</scope>
    <source>
        <strain evidence="2 4">110S</strain>
    </source>
</reference>
<reference evidence="1 3" key="1">
    <citation type="journal article" date="2015" name="Genome Announc.">
        <title>Draft Genome Sequence of a Heterotrophic Facultative Anaerobic Thermophilic Bacterium, Ardenticatena maritima Strain 110ST.</title>
        <authorList>
            <person name="Kawaichi S."/>
            <person name="Yoshida T."/>
            <person name="Sako Y."/>
            <person name="Nakamura R."/>
        </authorList>
    </citation>
    <scope>NUCLEOTIDE SEQUENCE [LARGE SCALE GENOMIC DNA]</scope>
    <source>
        <strain evidence="1 3">110S</strain>
    </source>
</reference>